<evidence type="ECO:0000313" key="3">
    <source>
        <dbReference type="Proteomes" id="UP001500889"/>
    </source>
</evidence>
<sequence length="305" mass="35166">MFQRKLKRPNWPAILDSSHALKKYICKRPCPARSLGCTVTCSKHSLQSSRTNKSAPAPKLRLNMCWQLASDPATQAEAEAKARREAKQKPKQQKPKREYKPKPKLKQAELKNKPKDEHEELVESNSVGDAEQTKKSPDKRKVPKAHFSTYRKQSPRRPMDFSNIIFLDARTMPWDHPQSPSQAGDSSSMCKHDQRPRLKVAGRSKRLYGIPLCDRPSRIMGMGYPPSQQLQLRQEQLYQQSEYQDQYTLMLQSQLQLQQPQLESIDGMPMSVQFAPGTEPYTVPPKQQVQHVQKGQRYCGNFYYN</sequence>
<feature type="region of interest" description="Disordered" evidence="1">
    <location>
        <begin position="75"/>
        <end position="155"/>
    </location>
</feature>
<feature type="region of interest" description="Disordered" evidence="1">
    <location>
        <begin position="173"/>
        <end position="197"/>
    </location>
</feature>
<dbReference type="EMBL" id="AP029267">
    <property type="protein sequence ID" value="BFG03933.1"/>
    <property type="molecule type" value="Genomic_DNA"/>
</dbReference>
<accession>A0AAU9G7P0</accession>
<feature type="compositionally biased region" description="Basic and acidic residues" evidence="1">
    <location>
        <begin position="78"/>
        <end position="88"/>
    </location>
</feature>
<dbReference type="Proteomes" id="UP001500889">
    <property type="component" value="Chromosome E"/>
</dbReference>
<feature type="compositionally biased region" description="Basic and acidic residues" evidence="1">
    <location>
        <begin position="95"/>
        <end position="118"/>
    </location>
</feature>
<feature type="compositionally biased region" description="Polar residues" evidence="1">
    <location>
        <begin position="178"/>
        <end position="189"/>
    </location>
</feature>
<protein>
    <submittedName>
        <fullName evidence="2">Uncharacterized protein</fullName>
    </submittedName>
</protein>
<reference evidence="2 3" key="1">
    <citation type="submission" date="2024-02" db="EMBL/GenBank/DDBJ databases">
        <title>A chromosome-level genome assembly of Drosophila madeirensis, a fruit fly species endemic to Madeira island.</title>
        <authorList>
            <person name="Tomihara K."/>
            <person name="Llopart A."/>
            <person name="Yamamoto D."/>
        </authorList>
    </citation>
    <scope>NUCLEOTIDE SEQUENCE [LARGE SCALE GENOMIC DNA]</scope>
    <source>
        <strain evidence="2 3">RF1</strain>
    </source>
</reference>
<name>A0AAU9G7P0_DROMD</name>
<feature type="compositionally biased region" description="Basic and acidic residues" evidence="1">
    <location>
        <begin position="131"/>
        <end position="140"/>
    </location>
</feature>
<keyword evidence="3" id="KW-1185">Reference proteome</keyword>
<dbReference type="AlphaFoldDB" id="A0AAU9G7P0"/>
<gene>
    <name evidence="2" type="ORF">DMAD_03049</name>
</gene>
<evidence type="ECO:0000313" key="2">
    <source>
        <dbReference type="EMBL" id="BFG03933.1"/>
    </source>
</evidence>
<proteinExistence type="predicted"/>
<organism evidence="2 3">
    <name type="scientific">Drosophila madeirensis</name>
    <name type="common">Fruit fly</name>
    <dbReference type="NCBI Taxonomy" id="30013"/>
    <lineage>
        <taxon>Eukaryota</taxon>
        <taxon>Metazoa</taxon>
        <taxon>Ecdysozoa</taxon>
        <taxon>Arthropoda</taxon>
        <taxon>Hexapoda</taxon>
        <taxon>Insecta</taxon>
        <taxon>Pterygota</taxon>
        <taxon>Neoptera</taxon>
        <taxon>Endopterygota</taxon>
        <taxon>Diptera</taxon>
        <taxon>Brachycera</taxon>
        <taxon>Muscomorpha</taxon>
        <taxon>Ephydroidea</taxon>
        <taxon>Drosophilidae</taxon>
        <taxon>Drosophila</taxon>
        <taxon>Sophophora</taxon>
    </lineage>
</organism>
<evidence type="ECO:0000256" key="1">
    <source>
        <dbReference type="SAM" id="MobiDB-lite"/>
    </source>
</evidence>